<feature type="chain" id="PRO_5017466883" evidence="1">
    <location>
        <begin position="22"/>
        <end position="278"/>
    </location>
</feature>
<dbReference type="OrthoDB" id="1164393at2"/>
<dbReference type="PROSITE" id="PS51257">
    <property type="entry name" value="PROKAR_LIPOPROTEIN"/>
    <property type="match status" value="1"/>
</dbReference>
<evidence type="ECO:0000313" key="2">
    <source>
        <dbReference type="EMBL" id="RKG78305.1"/>
    </source>
</evidence>
<dbReference type="EMBL" id="RAVZ01000266">
    <property type="protein sequence ID" value="RKG78305.1"/>
    <property type="molecule type" value="Genomic_DNA"/>
</dbReference>
<protein>
    <submittedName>
        <fullName evidence="2">Uncharacterized protein</fullName>
    </submittedName>
</protein>
<evidence type="ECO:0000313" key="3">
    <source>
        <dbReference type="Proteomes" id="UP000268094"/>
    </source>
</evidence>
<dbReference type="Gene3D" id="2.60.120.200">
    <property type="match status" value="1"/>
</dbReference>
<comment type="caution">
    <text evidence="2">The sequence shown here is derived from an EMBL/GenBank/DDBJ whole genome shotgun (WGS) entry which is preliminary data.</text>
</comment>
<gene>
    <name evidence="2" type="ORF">D7V88_29975</name>
</gene>
<keyword evidence="1" id="KW-0732">Signal</keyword>
<keyword evidence="3" id="KW-1185">Reference proteome</keyword>
<evidence type="ECO:0000256" key="1">
    <source>
        <dbReference type="SAM" id="SignalP"/>
    </source>
</evidence>
<dbReference type="AlphaFoldDB" id="A0A3A8I547"/>
<proteinExistence type="predicted"/>
<accession>A0A3A8I547</accession>
<organism evidence="2 3">
    <name type="scientific">Corallococcus terminator</name>
    <dbReference type="NCBI Taxonomy" id="2316733"/>
    <lineage>
        <taxon>Bacteria</taxon>
        <taxon>Pseudomonadati</taxon>
        <taxon>Myxococcota</taxon>
        <taxon>Myxococcia</taxon>
        <taxon>Myxococcales</taxon>
        <taxon>Cystobacterineae</taxon>
        <taxon>Myxococcaceae</taxon>
        <taxon>Corallococcus</taxon>
    </lineage>
</organism>
<dbReference type="RefSeq" id="WP_120544040.1">
    <property type="nucleotide sequence ID" value="NZ_RAVZ01000266.1"/>
</dbReference>
<dbReference type="Proteomes" id="UP000268094">
    <property type="component" value="Unassembled WGS sequence"/>
</dbReference>
<reference evidence="3" key="1">
    <citation type="submission" date="2018-09" db="EMBL/GenBank/DDBJ databases">
        <authorList>
            <person name="Livingstone P.G."/>
            <person name="Whitworth D.E."/>
        </authorList>
    </citation>
    <scope>NUCLEOTIDE SEQUENCE [LARGE SCALE GENOMIC DNA]</scope>
    <source>
        <strain evidence="3">CA054A</strain>
    </source>
</reference>
<name>A0A3A8I547_9BACT</name>
<sequence>MRSTSALALMMASLAFGALTACGDDKATGGDNTDAGTPDGGGTGGEATGKCPASAYICENFDKGQNGWKTPDEEHNATITIDGTRTRSGSGALHVVTEPGHNEFPLGAEEDPQTIAHLRKDIPTFGTALYARAYVYLNRAAPQDVMGTYFILFSPDEPTHQQFGGIELQGMINGGFALDDWSGIPDTGWNYQNDLTVTTSPNRWTCIEWAVKRTKATDTTGRAQVYVDGALAFDFPDVGMRPFTNFAVGYGFVHPHGDSASETWIDDVAVAPERIGCE</sequence>
<feature type="signal peptide" evidence="1">
    <location>
        <begin position="1"/>
        <end position="21"/>
    </location>
</feature>